<feature type="chain" id="PRO_5017286994" evidence="1">
    <location>
        <begin position="25"/>
        <end position="51"/>
    </location>
</feature>
<evidence type="ECO:0000313" key="3">
    <source>
        <dbReference type="Proteomes" id="UP000265520"/>
    </source>
</evidence>
<evidence type="ECO:0000256" key="1">
    <source>
        <dbReference type="SAM" id="SignalP"/>
    </source>
</evidence>
<keyword evidence="3" id="KW-1185">Reference proteome</keyword>
<feature type="signal peptide" evidence="1">
    <location>
        <begin position="1"/>
        <end position="24"/>
    </location>
</feature>
<reference evidence="2 3" key="1">
    <citation type="journal article" date="2018" name="Front. Plant Sci.">
        <title>Red Clover (Trifolium pratense) and Zigzag Clover (T. medium) - A Picture of Genomic Similarities and Differences.</title>
        <authorList>
            <person name="Dluhosova J."/>
            <person name="Istvanek J."/>
            <person name="Nedelnik J."/>
            <person name="Repkova J."/>
        </authorList>
    </citation>
    <scope>NUCLEOTIDE SEQUENCE [LARGE SCALE GENOMIC DNA]</scope>
    <source>
        <strain evidence="3">cv. 10/8</strain>
        <tissue evidence="2">Leaf</tissue>
    </source>
</reference>
<dbReference type="Proteomes" id="UP000265520">
    <property type="component" value="Unassembled WGS sequence"/>
</dbReference>
<accession>A0A392WBR2</accession>
<dbReference type="AlphaFoldDB" id="A0A392WBR2"/>
<organism evidence="2 3">
    <name type="scientific">Trifolium medium</name>
    <dbReference type="NCBI Taxonomy" id="97028"/>
    <lineage>
        <taxon>Eukaryota</taxon>
        <taxon>Viridiplantae</taxon>
        <taxon>Streptophyta</taxon>
        <taxon>Embryophyta</taxon>
        <taxon>Tracheophyta</taxon>
        <taxon>Spermatophyta</taxon>
        <taxon>Magnoliopsida</taxon>
        <taxon>eudicotyledons</taxon>
        <taxon>Gunneridae</taxon>
        <taxon>Pentapetalae</taxon>
        <taxon>rosids</taxon>
        <taxon>fabids</taxon>
        <taxon>Fabales</taxon>
        <taxon>Fabaceae</taxon>
        <taxon>Papilionoideae</taxon>
        <taxon>50 kb inversion clade</taxon>
        <taxon>NPAAA clade</taxon>
        <taxon>Hologalegina</taxon>
        <taxon>IRL clade</taxon>
        <taxon>Trifolieae</taxon>
        <taxon>Trifolium</taxon>
    </lineage>
</organism>
<protein>
    <submittedName>
        <fullName evidence="2">Uncharacterized protein</fullName>
    </submittedName>
</protein>
<evidence type="ECO:0000313" key="2">
    <source>
        <dbReference type="EMBL" id="MCI96275.1"/>
    </source>
</evidence>
<sequence length="51" mass="5261">EPDAAPAVLLAVVVAVALLLPGLPVSLSPPSGNMCDQKVAQQWISRLCPPQ</sequence>
<keyword evidence="1" id="KW-0732">Signal</keyword>
<proteinExistence type="predicted"/>
<feature type="non-terminal residue" evidence="2">
    <location>
        <position position="1"/>
    </location>
</feature>
<comment type="caution">
    <text evidence="2">The sequence shown here is derived from an EMBL/GenBank/DDBJ whole genome shotgun (WGS) entry which is preliminary data.</text>
</comment>
<dbReference type="EMBL" id="LXQA011410343">
    <property type="protein sequence ID" value="MCI96275.1"/>
    <property type="molecule type" value="Genomic_DNA"/>
</dbReference>
<name>A0A392WBR2_9FABA</name>